<evidence type="ECO:0000256" key="2">
    <source>
        <dbReference type="SAM" id="MobiDB-lite"/>
    </source>
</evidence>
<dbReference type="OrthoDB" id="6418325at2759"/>
<comment type="similarity">
    <text evidence="1">Belongs to the Tango6 family.</text>
</comment>
<dbReference type="Gene3D" id="1.25.10.10">
    <property type="entry name" value="Leucine-rich Repeat Variant"/>
    <property type="match status" value="1"/>
</dbReference>
<proteinExistence type="inferred from homology"/>
<evidence type="ECO:0000256" key="1">
    <source>
        <dbReference type="ARBA" id="ARBA00005724"/>
    </source>
</evidence>
<dbReference type="Pfam" id="PF10363">
    <property type="entry name" value="RTP1_C1"/>
    <property type="match status" value="1"/>
</dbReference>
<evidence type="ECO:0000313" key="6">
    <source>
        <dbReference type="EMBL" id="KFM81853.1"/>
    </source>
</evidence>
<name>A0A087UWW4_STEMI</name>
<dbReference type="Pfam" id="PF23565">
    <property type="entry name" value="ARM_TANGO6"/>
    <property type="match status" value="1"/>
</dbReference>
<protein>
    <submittedName>
        <fullName evidence="6">Transmembrane and coiled-coil domain-containing protein 7</fullName>
    </submittedName>
</protein>
<dbReference type="InterPro" id="IPR057347">
    <property type="entry name" value="TANGO6_N"/>
</dbReference>
<dbReference type="InterPro" id="IPR057407">
    <property type="entry name" value="HEAT_TANGO6"/>
</dbReference>
<feature type="compositionally biased region" description="Polar residues" evidence="2">
    <location>
        <begin position="776"/>
        <end position="793"/>
    </location>
</feature>
<dbReference type="STRING" id="407821.A0A087UWW4"/>
<keyword evidence="6" id="KW-0812">Transmembrane</keyword>
<dbReference type="GO" id="GO:0009306">
    <property type="term" value="P:protein secretion"/>
    <property type="evidence" value="ECO:0007669"/>
    <property type="project" value="TreeGrafter"/>
</dbReference>
<evidence type="ECO:0000259" key="4">
    <source>
        <dbReference type="Pfam" id="PF23565"/>
    </source>
</evidence>
<dbReference type="PANTHER" id="PTHR20959">
    <property type="entry name" value="TRANSPORT AND GOLGI ORGANIZATION PROTEIN 6 FAMILY MEMBER"/>
    <property type="match status" value="1"/>
</dbReference>
<dbReference type="InterPro" id="IPR011989">
    <property type="entry name" value="ARM-like"/>
</dbReference>
<feature type="domain" description="RNA polymerase II assembly factor Rtp1 C-terminal" evidence="3">
    <location>
        <begin position="827"/>
        <end position="935"/>
    </location>
</feature>
<feature type="domain" description="TANGO6 N-terminal" evidence="5">
    <location>
        <begin position="7"/>
        <end position="229"/>
    </location>
</feature>
<evidence type="ECO:0000259" key="5">
    <source>
        <dbReference type="Pfam" id="PF25267"/>
    </source>
</evidence>
<dbReference type="InterPro" id="IPR019451">
    <property type="entry name" value="Rtp1_C1"/>
</dbReference>
<feature type="domain" description="TANGO6 HEAT repeat" evidence="4">
    <location>
        <begin position="323"/>
        <end position="551"/>
    </location>
</feature>
<accession>A0A087UWW4</accession>
<gene>
    <name evidence="6" type="ORF">X975_05159</name>
</gene>
<feature type="non-terminal residue" evidence="6">
    <location>
        <position position="935"/>
    </location>
</feature>
<evidence type="ECO:0000313" key="7">
    <source>
        <dbReference type="Proteomes" id="UP000054359"/>
    </source>
</evidence>
<organism evidence="6 7">
    <name type="scientific">Stegodyphus mimosarum</name>
    <name type="common">African social velvet spider</name>
    <dbReference type="NCBI Taxonomy" id="407821"/>
    <lineage>
        <taxon>Eukaryota</taxon>
        <taxon>Metazoa</taxon>
        <taxon>Ecdysozoa</taxon>
        <taxon>Arthropoda</taxon>
        <taxon>Chelicerata</taxon>
        <taxon>Arachnida</taxon>
        <taxon>Araneae</taxon>
        <taxon>Araneomorphae</taxon>
        <taxon>Entelegynae</taxon>
        <taxon>Eresoidea</taxon>
        <taxon>Eresidae</taxon>
        <taxon>Stegodyphus</taxon>
    </lineage>
</organism>
<evidence type="ECO:0000259" key="3">
    <source>
        <dbReference type="Pfam" id="PF10363"/>
    </source>
</evidence>
<dbReference type="AlphaFoldDB" id="A0A087UWW4"/>
<dbReference type="OMA" id="QVATLIC"/>
<dbReference type="SUPFAM" id="SSF48371">
    <property type="entry name" value="ARM repeat"/>
    <property type="match status" value="1"/>
</dbReference>
<reference evidence="6 7" key="1">
    <citation type="submission" date="2013-11" db="EMBL/GenBank/DDBJ databases">
        <title>Genome sequencing of Stegodyphus mimosarum.</title>
        <authorList>
            <person name="Bechsgaard J."/>
        </authorList>
    </citation>
    <scope>NUCLEOTIDE SEQUENCE [LARGE SCALE GENOMIC DNA]</scope>
</reference>
<dbReference type="EMBL" id="KK122060">
    <property type="protein sequence ID" value="KFM81853.1"/>
    <property type="molecule type" value="Genomic_DNA"/>
</dbReference>
<keyword evidence="6" id="KW-0472">Membrane</keyword>
<sequence>MSAGSLVQKICSCLEILVEVKTTESSEPVRNLSKKEILFHQLKKNVHSAFQKLEIYDDLKTAVKEYIQPCQKNKCKTCDHLDFLALCLVLIKLLSEALIAEETEDVSVNKNEQKYSVPKGLLSISQQKVLKKCLQFVVALGILPNLLRGVGIPLIKKSEYGSLVEHLSSDCTLHQKHVQIVICVETLLNCLDCAAIHSIILTSHGCDLLSALFQLCHAPLKKIDDNEYEAQKVELRRDFVTMIGLMKDNSSYDDMQVTIERIHDRNHFTPRLEKLMKQFCRSSLMWELFLQLGFPVKDDRVSSVPKVPIWLNKLCNQMFTDLLLQKHGVATFVQAFLNEVHAFDIQNGTVDRAQIETVARIIATKPSYNLSIEDYVKRLSKQVFELLHSKGSQMDALSHSIASCLILQFCETRMKLAQKYFFDSILKPLQLCVSSPGTDAVIVKENEFTVCIEDLYKIFVSCSSPASRKHSRLLYPYFHCLCRLYFFLLEGISFLRSKVKGLLTHILSSASHEDAVSLLHVATFSSNKYFPVHLTKVRFMYGDEGGVTAVPPGDDDLSEVFSHCHGTLELLKELQNKSLNSSYFLFILQEFCNLLSKMKEGAKDENFGKERLLCVILLKEFTGWEEEINEAILSNTSGAIDLVVALLDDACDDTSFSKESIVIALIILNAVIENVNQLTSSHWAILKKCLPNLQKLQKSKIDIYLKQMVSSILTFIATHGAACENDACADVMKEFIANMSELSNKRAKDLKGVQTRKGTSNKKSNKTCPSRKHISDSSNISEGAGCSRQSTGDIKSEPQAVKDVDNVVSDVSNMDLGSSVNKKDSTFQAAMHDLKDSLVPVRGHGLISLGKLLQQRDAEAVHNKEQLLKIFQENLEDEDSYIYLAAIQGLSSLADCDVELVLPTLLKEFQNPGKKACEVMLKIGEVLLKICRLLG</sequence>
<dbReference type="Proteomes" id="UP000054359">
    <property type="component" value="Unassembled WGS sequence"/>
</dbReference>
<feature type="region of interest" description="Disordered" evidence="2">
    <location>
        <begin position="747"/>
        <end position="799"/>
    </location>
</feature>
<keyword evidence="7" id="KW-1185">Reference proteome</keyword>
<dbReference type="Pfam" id="PF25267">
    <property type="entry name" value="TANGO6_N"/>
    <property type="match status" value="1"/>
</dbReference>
<dbReference type="InterPro" id="IPR016024">
    <property type="entry name" value="ARM-type_fold"/>
</dbReference>
<feature type="compositionally biased region" description="Basic residues" evidence="2">
    <location>
        <begin position="759"/>
        <end position="772"/>
    </location>
</feature>
<dbReference type="PANTHER" id="PTHR20959:SF1">
    <property type="entry name" value="TRANSPORT AND GOLGI ORGANIZATION PROTEIN 6 HOMOLOG"/>
    <property type="match status" value="1"/>
</dbReference>
<dbReference type="InterPro" id="IPR039600">
    <property type="entry name" value="TANGO6/Rtp1"/>
</dbReference>